<dbReference type="PROSITE" id="PS51203">
    <property type="entry name" value="CS"/>
    <property type="match status" value="1"/>
</dbReference>
<feature type="compositionally biased region" description="Low complexity" evidence="1">
    <location>
        <begin position="25"/>
        <end position="40"/>
    </location>
</feature>
<dbReference type="GO" id="GO:0005737">
    <property type="term" value="C:cytoplasm"/>
    <property type="evidence" value="ECO:0007669"/>
    <property type="project" value="TreeGrafter"/>
</dbReference>
<dbReference type="Pfam" id="PF04969">
    <property type="entry name" value="CS"/>
    <property type="match status" value="1"/>
</dbReference>
<dbReference type="EMBL" id="HBGE01103579">
    <property type="protein sequence ID" value="CAD9184957.1"/>
    <property type="molecule type" value="Transcribed_RNA"/>
</dbReference>
<dbReference type="GO" id="GO:0006457">
    <property type="term" value="P:protein folding"/>
    <property type="evidence" value="ECO:0007669"/>
    <property type="project" value="TreeGrafter"/>
</dbReference>
<reference evidence="3" key="1">
    <citation type="submission" date="2021-01" db="EMBL/GenBank/DDBJ databases">
        <authorList>
            <person name="Corre E."/>
            <person name="Pelletier E."/>
            <person name="Niang G."/>
            <person name="Scheremetjew M."/>
            <person name="Finn R."/>
            <person name="Kale V."/>
            <person name="Holt S."/>
            <person name="Cochrane G."/>
            <person name="Meng A."/>
            <person name="Brown T."/>
            <person name="Cohen L."/>
        </authorList>
    </citation>
    <scope>NUCLEOTIDE SEQUENCE</scope>
    <source>
        <strain evidence="3">OF101</strain>
    </source>
</reference>
<dbReference type="InterPro" id="IPR037898">
    <property type="entry name" value="NudC_fam"/>
</dbReference>
<dbReference type="PANTHER" id="PTHR12356">
    <property type="entry name" value="NUCLEAR MOVEMENT PROTEIN NUDC"/>
    <property type="match status" value="1"/>
</dbReference>
<sequence length="206" mass="21943">MADLGVLMAMGKELRSDPDEDASAADDVAGAKGAGVATSTLPDGQPLPAPLCGDGAQNEEQIQSMIASLGFKDSDDMFGTPFDGKPFDEEEAKRKMGVETGPKSYITCKSGDDKPGDGKLHWDQMGDGEIQLRFKGEPGLTKKDVAVKFTTTTLSISLQGKVILDKAELAGPIVPDDCTWCIVSGELQIMLTKQVEDHWKSVLATH</sequence>
<dbReference type="GO" id="GO:0051082">
    <property type="term" value="F:unfolded protein binding"/>
    <property type="evidence" value="ECO:0007669"/>
    <property type="project" value="TreeGrafter"/>
</dbReference>
<name>A0A7S1S5L4_ALECA</name>
<dbReference type="PANTHER" id="PTHR12356:SF18">
    <property type="entry name" value="NUDC DOMAIN-CONTAINING PROTEIN 2"/>
    <property type="match status" value="1"/>
</dbReference>
<protein>
    <recommendedName>
        <fullName evidence="2">CS domain-containing protein</fullName>
    </recommendedName>
</protein>
<proteinExistence type="predicted"/>
<feature type="region of interest" description="Disordered" evidence="1">
    <location>
        <begin position="1"/>
        <end position="55"/>
    </location>
</feature>
<dbReference type="Gene3D" id="2.60.40.790">
    <property type="match status" value="1"/>
</dbReference>
<gene>
    <name evidence="3" type="ORF">ACAT0790_LOCUS61731</name>
</gene>
<evidence type="ECO:0000313" key="3">
    <source>
        <dbReference type="EMBL" id="CAD9184957.1"/>
    </source>
</evidence>
<dbReference type="InterPro" id="IPR008978">
    <property type="entry name" value="HSP20-like_chaperone"/>
</dbReference>
<dbReference type="AlphaFoldDB" id="A0A7S1S5L4"/>
<feature type="domain" description="CS" evidence="2">
    <location>
        <begin position="115"/>
        <end position="203"/>
    </location>
</feature>
<dbReference type="InterPro" id="IPR007052">
    <property type="entry name" value="CS_dom"/>
</dbReference>
<organism evidence="3">
    <name type="scientific">Alexandrium catenella</name>
    <name type="common">Red tide dinoflagellate</name>
    <name type="synonym">Gonyaulax catenella</name>
    <dbReference type="NCBI Taxonomy" id="2925"/>
    <lineage>
        <taxon>Eukaryota</taxon>
        <taxon>Sar</taxon>
        <taxon>Alveolata</taxon>
        <taxon>Dinophyceae</taxon>
        <taxon>Gonyaulacales</taxon>
        <taxon>Pyrocystaceae</taxon>
        <taxon>Alexandrium</taxon>
    </lineage>
</organism>
<accession>A0A7S1S5L4</accession>
<dbReference type="SUPFAM" id="SSF49764">
    <property type="entry name" value="HSP20-like chaperones"/>
    <property type="match status" value="1"/>
</dbReference>
<evidence type="ECO:0000259" key="2">
    <source>
        <dbReference type="PROSITE" id="PS51203"/>
    </source>
</evidence>
<evidence type="ECO:0000256" key="1">
    <source>
        <dbReference type="SAM" id="MobiDB-lite"/>
    </source>
</evidence>
<dbReference type="CDD" id="cd06467">
    <property type="entry name" value="p23_NUDC_like"/>
    <property type="match status" value="1"/>
</dbReference>